<dbReference type="GO" id="GO:0005524">
    <property type="term" value="F:ATP binding"/>
    <property type="evidence" value="ECO:0007669"/>
    <property type="project" value="UniProtKB-KW"/>
</dbReference>
<dbReference type="SMART" id="SM00911">
    <property type="entry name" value="HWE_HK"/>
    <property type="match status" value="1"/>
</dbReference>
<evidence type="ECO:0000313" key="9">
    <source>
        <dbReference type="EMBL" id="ANK12405.1"/>
    </source>
</evidence>
<keyword evidence="3" id="KW-0597">Phosphoprotein</keyword>
<dbReference type="CDD" id="cd00130">
    <property type="entry name" value="PAS"/>
    <property type="match status" value="1"/>
</dbReference>
<accession>A0A192D2S2</accession>
<evidence type="ECO:0000256" key="1">
    <source>
        <dbReference type="ARBA" id="ARBA00000085"/>
    </source>
</evidence>
<evidence type="ECO:0000259" key="8">
    <source>
        <dbReference type="SMART" id="SM00911"/>
    </source>
</evidence>
<dbReference type="EMBL" id="CP016033">
    <property type="protein sequence ID" value="ANK12405.1"/>
    <property type="molecule type" value="Genomic_DNA"/>
</dbReference>
<dbReference type="SUPFAM" id="SSF55874">
    <property type="entry name" value="ATPase domain of HSP90 chaperone/DNA topoisomerase II/histidine kinase"/>
    <property type="match status" value="1"/>
</dbReference>
<dbReference type="NCBIfam" id="TIGR00229">
    <property type="entry name" value="sensory_box"/>
    <property type="match status" value="1"/>
</dbReference>
<protein>
    <recommendedName>
        <fullName evidence="2">histidine kinase</fullName>
        <ecNumber evidence="2">2.7.13.3</ecNumber>
    </recommendedName>
</protein>
<sequence>MLAAAQISAEALANVIDQSVDCVKLLNVSGDVLWMNTNGLCAMEIDDHTAIYGREWAGLWPEENRKIVSDSLASAQGGETVRFEAFCPTAKGTPRWWNVTVSRVTGLEGENIGYLSISRDVTEAEMQRRALAVAAGELRHRLKNTYAMVCGLLNTFAMGNAEHETFAREMNARLIALGTAQSFFTASDAPRDVQVLIGPLVEPFVSPACKVDLDSVESVLVTRGLADAVALIIGELAMNSAKHGALCHGGTLAVTAREEDAALVLNWNEAANRPVQAHSREGGQGLNLIAMMVEAHRGTVSTEWESHGPRVEARLPIDF</sequence>
<dbReference type="InterPro" id="IPR013656">
    <property type="entry name" value="PAS_4"/>
</dbReference>
<keyword evidence="6" id="KW-0418">Kinase</keyword>
<keyword evidence="10" id="KW-1185">Reference proteome</keyword>
<dbReference type="OrthoDB" id="9760752at2"/>
<dbReference type="Proteomes" id="UP000078263">
    <property type="component" value="Chromosome"/>
</dbReference>
<evidence type="ECO:0000256" key="6">
    <source>
        <dbReference type="ARBA" id="ARBA00022777"/>
    </source>
</evidence>
<dbReference type="STRING" id="1112.A9D12_04970"/>
<evidence type="ECO:0000256" key="2">
    <source>
        <dbReference type="ARBA" id="ARBA00012438"/>
    </source>
</evidence>
<proteinExistence type="predicted"/>
<evidence type="ECO:0000256" key="7">
    <source>
        <dbReference type="ARBA" id="ARBA00022840"/>
    </source>
</evidence>
<dbReference type="AlphaFoldDB" id="A0A192D2S2"/>
<organism evidence="9 10">
    <name type="scientific">Erythrobacter neustonensis</name>
    <dbReference type="NCBI Taxonomy" id="1112"/>
    <lineage>
        <taxon>Bacteria</taxon>
        <taxon>Pseudomonadati</taxon>
        <taxon>Pseudomonadota</taxon>
        <taxon>Alphaproteobacteria</taxon>
        <taxon>Sphingomonadales</taxon>
        <taxon>Erythrobacteraceae</taxon>
        <taxon>Erythrobacter/Porphyrobacter group</taxon>
        <taxon>Erythrobacter</taxon>
    </lineage>
</organism>
<dbReference type="KEGG" id="pns:A9D12_04970"/>
<feature type="domain" description="Signal transduction histidine kinase HWE region" evidence="8">
    <location>
        <begin position="137"/>
        <end position="217"/>
    </location>
</feature>
<evidence type="ECO:0000256" key="4">
    <source>
        <dbReference type="ARBA" id="ARBA00022679"/>
    </source>
</evidence>
<keyword evidence="5" id="KW-0547">Nucleotide-binding</keyword>
<evidence type="ECO:0000256" key="3">
    <source>
        <dbReference type="ARBA" id="ARBA00022553"/>
    </source>
</evidence>
<gene>
    <name evidence="9" type="ORF">A9D12_04970</name>
</gene>
<comment type="catalytic activity">
    <reaction evidence="1">
        <text>ATP + protein L-histidine = ADP + protein N-phospho-L-histidine.</text>
        <dbReference type="EC" id="2.7.13.3"/>
    </reaction>
</comment>
<dbReference type="Gene3D" id="3.30.565.10">
    <property type="entry name" value="Histidine kinase-like ATPase, C-terminal domain"/>
    <property type="match status" value="1"/>
</dbReference>
<dbReference type="PANTHER" id="PTHR41523:SF7">
    <property type="entry name" value="HISTIDINE KINASE"/>
    <property type="match status" value="1"/>
</dbReference>
<reference evidence="9 10" key="1">
    <citation type="submission" date="2016-05" db="EMBL/GenBank/DDBJ databases">
        <title>Compelete Genome Sequence of Bacteriochlorophyll-Synthesizing Bacterium Porphyrobacter neustonensis DSM 9434.</title>
        <authorList>
            <person name="Shi X.-L."/>
            <person name="Wu Y.-H."/>
            <person name="Cheng H."/>
            <person name="Xu L."/>
            <person name="Zhang X.-Q."/>
            <person name="Wang C.-S."/>
            <person name="Xu X.-W."/>
        </authorList>
    </citation>
    <scope>NUCLEOTIDE SEQUENCE [LARGE SCALE GENOMIC DNA]</scope>
    <source>
        <strain evidence="9 10">DSM 9434</strain>
    </source>
</reference>
<dbReference type="Pfam" id="PF07536">
    <property type="entry name" value="HWE_HK"/>
    <property type="match status" value="1"/>
</dbReference>
<dbReference type="PANTHER" id="PTHR41523">
    <property type="entry name" value="TWO-COMPONENT SYSTEM SENSOR PROTEIN"/>
    <property type="match status" value="1"/>
</dbReference>
<dbReference type="GO" id="GO:0004673">
    <property type="term" value="F:protein histidine kinase activity"/>
    <property type="evidence" value="ECO:0007669"/>
    <property type="project" value="UniProtKB-EC"/>
</dbReference>
<dbReference type="Pfam" id="PF08448">
    <property type="entry name" value="PAS_4"/>
    <property type="match status" value="1"/>
</dbReference>
<keyword evidence="7" id="KW-0067">ATP-binding</keyword>
<dbReference type="InterPro" id="IPR000014">
    <property type="entry name" value="PAS"/>
</dbReference>
<dbReference type="InterPro" id="IPR011102">
    <property type="entry name" value="Sig_transdc_His_kinase_HWE"/>
</dbReference>
<name>A0A192D2S2_9SPHN</name>
<evidence type="ECO:0000313" key="10">
    <source>
        <dbReference type="Proteomes" id="UP000078263"/>
    </source>
</evidence>
<dbReference type="InterPro" id="IPR036890">
    <property type="entry name" value="HATPase_C_sf"/>
</dbReference>
<dbReference type="EC" id="2.7.13.3" evidence="2"/>
<dbReference type="Gene3D" id="3.30.450.20">
    <property type="entry name" value="PAS domain"/>
    <property type="match status" value="1"/>
</dbReference>
<dbReference type="RefSeq" id="WP_068350316.1">
    <property type="nucleotide sequence ID" value="NZ_CP016033.1"/>
</dbReference>
<dbReference type="SUPFAM" id="SSF55785">
    <property type="entry name" value="PYP-like sensor domain (PAS domain)"/>
    <property type="match status" value="1"/>
</dbReference>
<keyword evidence="4" id="KW-0808">Transferase</keyword>
<dbReference type="InterPro" id="IPR035965">
    <property type="entry name" value="PAS-like_dom_sf"/>
</dbReference>
<evidence type="ECO:0000256" key="5">
    <source>
        <dbReference type="ARBA" id="ARBA00022741"/>
    </source>
</evidence>